<evidence type="ECO:0000313" key="3">
    <source>
        <dbReference type="Proteomes" id="UP000030012"/>
    </source>
</evidence>
<accession>A0A0A0IAM3</accession>
<feature type="transmembrane region" description="Helical" evidence="1">
    <location>
        <begin position="12"/>
        <end position="33"/>
    </location>
</feature>
<sequence>MKINEFIIHKKKGLCILEPLCALAVLSIFIVYLSNIQIKTFHLKNYNDCTNGYVQLLENLKNTLKYNFSYEELEAFLVKDTHQNKLYINKDNLNIDSIKENKISNLISTNKLSEIPYAQITISSMEKGVIRVDLN</sequence>
<organism evidence="2 3">
    <name type="scientific">Clostridium novyi A str. 4552</name>
    <dbReference type="NCBI Taxonomy" id="1444289"/>
    <lineage>
        <taxon>Bacteria</taxon>
        <taxon>Bacillati</taxon>
        <taxon>Bacillota</taxon>
        <taxon>Clostridia</taxon>
        <taxon>Eubacteriales</taxon>
        <taxon>Clostridiaceae</taxon>
        <taxon>Clostridium</taxon>
    </lineage>
</organism>
<evidence type="ECO:0000313" key="2">
    <source>
        <dbReference type="EMBL" id="KGM97356.1"/>
    </source>
</evidence>
<keyword evidence="1" id="KW-1133">Transmembrane helix</keyword>
<dbReference type="Proteomes" id="UP000030012">
    <property type="component" value="Unassembled WGS sequence"/>
</dbReference>
<keyword evidence="1" id="KW-0472">Membrane</keyword>
<comment type="caution">
    <text evidence="2">The sequence shown here is derived from an EMBL/GenBank/DDBJ whole genome shotgun (WGS) entry which is preliminary data.</text>
</comment>
<dbReference type="AlphaFoldDB" id="A0A0A0IAM3"/>
<dbReference type="EMBL" id="JENJ01000011">
    <property type="protein sequence ID" value="KGM97356.1"/>
    <property type="molecule type" value="Genomic_DNA"/>
</dbReference>
<proteinExistence type="predicted"/>
<feature type="non-terminal residue" evidence="2">
    <location>
        <position position="135"/>
    </location>
</feature>
<evidence type="ECO:0000256" key="1">
    <source>
        <dbReference type="SAM" id="Phobius"/>
    </source>
</evidence>
<reference evidence="2 3" key="1">
    <citation type="submission" date="2014-01" db="EMBL/GenBank/DDBJ databases">
        <title>Plasmidome dynamics in the species complex Clostridium novyi sensu lato converts strains of independent lineages into distinctly different pathogens.</title>
        <authorList>
            <person name="Skarin H."/>
            <person name="Segerman B."/>
        </authorList>
    </citation>
    <scope>NUCLEOTIDE SEQUENCE [LARGE SCALE GENOMIC DNA]</scope>
    <source>
        <strain evidence="2 3">4552</strain>
    </source>
</reference>
<gene>
    <name evidence="2" type="ORF">Z968_03570</name>
</gene>
<protein>
    <submittedName>
        <fullName evidence="2">Uncharacterized protein</fullName>
    </submittedName>
</protein>
<dbReference type="RefSeq" id="WP_039253402.1">
    <property type="nucleotide sequence ID" value="NZ_JENJ01000011.1"/>
</dbReference>
<name>A0A0A0IAM3_CLONO</name>
<dbReference type="OrthoDB" id="9903412at2"/>
<keyword evidence="1" id="KW-0812">Transmembrane</keyword>